<evidence type="ECO:0000313" key="1">
    <source>
        <dbReference type="EMBL" id="GAB0193225.1"/>
    </source>
</evidence>
<keyword evidence="2" id="KW-1185">Reference proteome</keyword>
<name>A0ABC9X6B2_GRUJA</name>
<dbReference type="AlphaFoldDB" id="A0ABC9X6B2"/>
<reference evidence="1 2" key="1">
    <citation type="submission" date="2024-06" db="EMBL/GenBank/DDBJ databases">
        <title>The draft genome of Grus japonensis, version 3.</title>
        <authorList>
            <person name="Nabeshima K."/>
            <person name="Suzuki S."/>
            <person name="Onuma M."/>
        </authorList>
    </citation>
    <scope>NUCLEOTIDE SEQUENCE [LARGE SCALE GENOMIC DNA]</scope>
    <source>
        <strain evidence="1 2">451A</strain>
    </source>
</reference>
<dbReference type="EMBL" id="BAAFJT010000008">
    <property type="protein sequence ID" value="GAB0193225.1"/>
    <property type="molecule type" value="Genomic_DNA"/>
</dbReference>
<sequence length="113" mass="12394">MWAVPSAQRSGNCVMRFRPIPPDRCGGVGKGTALSLKRSGMSIPGFKNVPVGAQRVKRAQLERRSKNGCMVFRDLGTSCSVHIFAEASVQLRMGCGLRKLMRRLDSSLKDLKS</sequence>
<dbReference type="Proteomes" id="UP001623348">
    <property type="component" value="Unassembled WGS sequence"/>
</dbReference>
<gene>
    <name evidence="1" type="ORF">GRJ2_001787800</name>
</gene>
<evidence type="ECO:0000313" key="2">
    <source>
        <dbReference type="Proteomes" id="UP001623348"/>
    </source>
</evidence>
<organism evidence="1 2">
    <name type="scientific">Grus japonensis</name>
    <name type="common">Japanese crane</name>
    <name type="synonym">Red-crowned crane</name>
    <dbReference type="NCBI Taxonomy" id="30415"/>
    <lineage>
        <taxon>Eukaryota</taxon>
        <taxon>Metazoa</taxon>
        <taxon>Chordata</taxon>
        <taxon>Craniata</taxon>
        <taxon>Vertebrata</taxon>
        <taxon>Euteleostomi</taxon>
        <taxon>Archelosauria</taxon>
        <taxon>Archosauria</taxon>
        <taxon>Dinosauria</taxon>
        <taxon>Saurischia</taxon>
        <taxon>Theropoda</taxon>
        <taxon>Coelurosauria</taxon>
        <taxon>Aves</taxon>
        <taxon>Neognathae</taxon>
        <taxon>Neoaves</taxon>
        <taxon>Gruiformes</taxon>
        <taxon>Gruidae</taxon>
        <taxon>Grus</taxon>
    </lineage>
</organism>
<accession>A0ABC9X6B2</accession>
<comment type="caution">
    <text evidence="1">The sequence shown here is derived from an EMBL/GenBank/DDBJ whole genome shotgun (WGS) entry which is preliminary data.</text>
</comment>
<proteinExistence type="predicted"/>
<protein>
    <submittedName>
        <fullName evidence="1">Uncharacterized protein</fullName>
    </submittedName>
</protein>